<keyword evidence="3" id="KW-1185">Reference proteome</keyword>
<dbReference type="Proteomes" id="UP001153636">
    <property type="component" value="Chromosome 4"/>
</dbReference>
<evidence type="ECO:0000313" key="2">
    <source>
        <dbReference type="EMBL" id="CAH1109487.1"/>
    </source>
</evidence>
<dbReference type="Pfam" id="PF25298">
    <property type="entry name" value="Baculo_FP_2nd"/>
    <property type="match status" value="1"/>
</dbReference>
<evidence type="ECO:0000313" key="3">
    <source>
        <dbReference type="Proteomes" id="UP001153636"/>
    </source>
</evidence>
<feature type="domain" description="FP protein C-terminal" evidence="1">
    <location>
        <begin position="68"/>
        <end position="117"/>
    </location>
</feature>
<dbReference type="EMBL" id="OV651816">
    <property type="protein sequence ID" value="CAH1109487.1"/>
    <property type="molecule type" value="Genomic_DNA"/>
</dbReference>
<protein>
    <recommendedName>
        <fullName evidence="1">FP protein C-terminal domain-containing protein</fullName>
    </recommendedName>
</protein>
<reference evidence="2" key="1">
    <citation type="submission" date="2022-01" db="EMBL/GenBank/DDBJ databases">
        <authorList>
            <person name="King R."/>
        </authorList>
    </citation>
    <scope>NUCLEOTIDE SEQUENCE</scope>
</reference>
<name>A0A9P0D3B7_9CUCU</name>
<dbReference type="OrthoDB" id="6773891at2759"/>
<gene>
    <name evidence="2" type="ORF">PSYICH_LOCUS10430</name>
</gene>
<dbReference type="InterPro" id="IPR057251">
    <property type="entry name" value="FP_C"/>
</dbReference>
<dbReference type="AlphaFoldDB" id="A0A9P0D3B7"/>
<sequence length="120" mass="14132">MKFEIKHSEYGIQTLPSKESRKLVLVKLKEKSTRDKLLELKKTIKLDTLECGIDGKSKIIYINENLPKNVRMLYNKAKTLKNHGYRFVWYKNGNVYARKDKGDMFIIIKHSRQIDSIIDS</sequence>
<organism evidence="2 3">
    <name type="scientific">Psylliodes chrysocephalus</name>
    <dbReference type="NCBI Taxonomy" id="3402493"/>
    <lineage>
        <taxon>Eukaryota</taxon>
        <taxon>Metazoa</taxon>
        <taxon>Ecdysozoa</taxon>
        <taxon>Arthropoda</taxon>
        <taxon>Hexapoda</taxon>
        <taxon>Insecta</taxon>
        <taxon>Pterygota</taxon>
        <taxon>Neoptera</taxon>
        <taxon>Endopterygota</taxon>
        <taxon>Coleoptera</taxon>
        <taxon>Polyphaga</taxon>
        <taxon>Cucujiformia</taxon>
        <taxon>Chrysomeloidea</taxon>
        <taxon>Chrysomelidae</taxon>
        <taxon>Galerucinae</taxon>
        <taxon>Alticini</taxon>
        <taxon>Psylliodes</taxon>
    </lineage>
</organism>
<proteinExistence type="predicted"/>
<evidence type="ECO:0000259" key="1">
    <source>
        <dbReference type="Pfam" id="PF25298"/>
    </source>
</evidence>
<accession>A0A9P0D3B7</accession>